<name>A0ABV5P067_9ACTN</name>
<reference evidence="1 2" key="1">
    <citation type="submission" date="2024-09" db="EMBL/GenBank/DDBJ databases">
        <authorList>
            <person name="Sun Q."/>
            <person name="Mori K."/>
        </authorList>
    </citation>
    <scope>NUCLEOTIDE SEQUENCE [LARGE SCALE GENOMIC DNA]</scope>
    <source>
        <strain evidence="1 2">JCM 3324</strain>
    </source>
</reference>
<proteinExistence type="predicted"/>
<evidence type="ECO:0000313" key="1">
    <source>
        <dbReference type="EMBL" id="MFB9475561.1"/>
    </source>
</evidence>
<dbReference type="PROSITE" id="PS51318">
    <property type="entry name" value="TAT"/>
    <property type="match status" value="1"/>
</dbReference>
<dbReference type="InterPro" id="IPR015889">
    <property type="entry name" value="Intradiol_dOase_core"/>
</dbReference>
<sequence>MAHDHQDRRVSRRRLITGIGSLGLGGLLTAGDPRAAGTLADVPASAFDSDTHAKAQALLSSAQTCRLTPSTKQGPYYFETGSVRSDLREDRQGVRLRLALKVQDGGTCRPLPGAAVEVWHCDAGGLYSGAETQSRDVLTGGDKVRVRPGTVFTDLTPSDRRRYLRGVQLTDRDGIVRFTTIWPGWYPGRTVHVHVMVMVEDQRALCTEIMFDEKLNSQVLATPAYLGHQQPRDTFNTNDPIFRNDMLAHVVKDGPGYLAATVLATDHDERT</sequence>
<dbReference type="RefSeq" id="WP_364368983.1">
    <property type="nucleotide sequence ID" value="NZ_JBHMCF010000042.1"/>
</dbReference>
<organism evidence="1 2">
    <name type="scientific">Nonomuraea salmonea</name>
    <dbReference type="NCBI Taxonomy" id="46181"/>
    <lineage>
        <taxon>Bacteria</taxon>
        <taxon>Bacillati</taxon>
        <taxon>Actinomycetota</taxon>
        <taxon>Actinomycetes</taxon>
        <taxon>Streptosporangiales</taxon>
        <taxon>Streptosporangiaceae</taxon>
        <taxon>Nonomuraea</taxon>
    </lineage>
</organism>
<gene>
    <name evidence="1" type="ORF">ACFFR3_39240</name>
</gene>
<dbReference type="PANTHER" id="PTHR34315">
    <property type="match status" value="1"/>
</dbReference>
<keyword evidence="2" id="KW-1185">Reference proteome</keyword>
<dbReference type="EMBL" id="JBHMCF010000042">
    <property type="protein sequence ID" value="MFB9475561.1"/>
    <property type="molecule type" value="Genomic_DNA"/>
</dbReference>
<protein>
    <recommendedName>
        <fullName evidence="3">Protocatechuate dioxygenase</fullName>
    </recommendedName>
</protein>
<comment type="caution">
    <text evidence="1">The sequence shown here is derived from an EMBL/GenBank/DDBJ whole genome shotgun (WGS) entry which is preliminary data.</text>
</comment>
<dbReference type="InterPro" id="IPR006311">
    <property type="entry name" value="TAT_signal"/>
</dbReference>
<accession>A0ABV5P067</accession>
<evidence type="ECO:0000313" key="2">
    <source>
        <dbReference type="Proteomes" id="UP001589568"/>
    </source>
</evidence>
<dbReference type="SUPFAM" id="SSF49482">
    <property type="entry name" value="Aromatic compound dioxygenase"/>
    <property type="match status" value="1"/>
</dbReference>
<dbReference type="PANTHER" id="PTHR34315:SF1">
    <property type="entry name" value="INTRADIOL RING-CLEAVAGE DIOXYGENASES DOMAIN-CONTAINING PROTEIN-RELATED"/>
    <property type="match status" value="1"/>
</dbReference>
<dbReference type="Proteomes" id="UP001589568">
    <property type="component" value="Unassembled WGS sequence"/>
</dbReference>
<evidence type="ECO:0008006" key="3">
    <source>
        <dbReference type="Google" id="ProtNLM"/>
    </source>
</evidence>
<dbReference type="Gene3D" id="2.60.130.10">
    <property type="entry name" value="Aromatic compound dioxygenase"/>
    <property type="match status" value="1"/>
</dbReference>